<evidence type="ECO:0000259" key="3">
    <source>
        <dbReference type="Pfam" id="PF20684"/>
    </source>
</evidence>
<evidence type="ECO:0000256" key="1">
    <source>
        <dbReference type="SAM" id="MobiDB-lite"/>
    </source>
</evidence>
<feature type="region of interest" description="Disordered" evidence="1">
    <location>
        <begin position="394"/>
        <end position="417"/>
    </location>
</feature>
<keyword evidence="2" id="KW-0472">Membrane</keyword>
<gene>
    <name evidence="4" type="ORF">PV10_03484</name>
</gene>
<dbReference type="PANTHER" id="PTHR39614">
    <property type="entry name" value="INTEGRAL MEMBRANE PROTEIN"/>
    <property type="match status" value="1"/>
</dbReference>
<feature type="transmembrane region" description="Helical" evidence="2">
    <location>
        <begin position="98"/>
        <end position="119"/>
    </location>
</feature>
<dbReference type="OrthoDB" id="3918601at2759"/>
<dbReference type="Proteomes" id="UP000054302">
    <property type="component" value="Unassembled WGS sequence"/>
</dbReference>
<sequence length="417" mass="45449">MDSPNASENRLFVISDEDHRGIILVVSIICCIYVPMVLTLRGIVTRRDLGLDDWFAIAASLTGVLEYVLVFVSVSHGLGRSYLEVSESDARSIGNLTIGTNVLFFLTLAFTKISVVALCRRLFSLSMKKHLLVCDIAAALCGLWAVGSIIAVTVSCDSFHQIGYNTSFCSGMTGRWTAVAAVDAVTEVGIFILAIAVVMPLQMKLHRKISVIWSFAPRLLLIILIGLHVGAIDDAVNSDTPGVDLSTPTVYQQVQLVTAIVTSALPALHRWLRKFSTSMGGTWMQTSMSHGYTGGSGENPRSKKDIPLTSLNRSQISKNGGGTMNDERGDEIHDMRQPVTFRPDHAYNNTSAYRSHSRSNDTDGRSGSQESVNSEARIIRKDVDWHVRYERMADGVGPDGHPMAISTGAHHTDGQNV</sequence>
<feature type="compositionally biased region" description="Polar residues" evidence="1">
    <location>
        <begin position="309"/>
        <end position="318"/>
    </location>
</feature>
<dbReference type="InterPro" id="IPR049326">
    <property type="entry name" value="Rhodopsin_dom_fungi"/>
</dbReference>
<dbReference type="VEuPathDB" id="FungiDB:PV10_03484"/>
<dbReference type="EMBL" id="KN847521">
    <property type="protein sequence ID" value="KIV95883.1"/>
    <property type="molecule type" value="Genomic_DNA"/>
</dbReference>
<feature type="transmembrane region" description="Helical" evidence="2">
    <location>
        <begin position="211"/>
        <end position="230"/>
    </location>
</feature>
<feature type="transmembrane region" description="Helical" evidence="2">
    <location>
        <begin position="131"/>
        <end position="154"/>
    </location>
</feature>
<evidence type="ECO:0000256" key="2">
    <source>
        <dbReference type="SAM" id="Phobius"/>
    </source>
</evidence>
<feature type="transmembrane region" description="Helical" evidence="2">
    <location>
        <begin position="174"/>
        <end position="199"/>
    </location>
</feature>
<feature type="transmembrane region" description="Helical" evidence="2">
    <location>
        <begin position="55"/>
        <end position="78"/>
    </location>
</feature>
<dbReference type="RefSeq" id="XP_016227457.1">
    <property type="nucleotide sequence ID" value="XM_016367939.1"/>
</dbReference>
<dbReference type="STRING" id="212818.A0A0D2AAC7"/>
<organism evidence="4 5">
    <name type="scientific">Exophiala mesophila</name>
    <name type="common">Black yeast-like fungus</name>
    <dbReference type="NCBI Taxonomy" id="212818"/>
    <lineage>
        <taxon>Eukaryota</taxon>
        <taxon>Fungi</taxon>
        <taxon>Dikarya</taxon>
        <taxon>Ascomycota</taxon>
        <taxon>Pezizomycotina</taxon>
        <taxon>Eurotiomycetes</taxon>
        <taxon>Chaetothyriomycetidae</taxon>
        <taxon>Chaetothyriales</taxon>
        <taxon>Herpotrichiellaceae</taxon>
        <taxon>Exophiala</taxon>
    </lineage>
</organism>
<feature type="domain" description="Rhodopsin" evidence="3">
    <location>
        <begin position="43"/>
        <end position="273"/>
    </location>
</feature>
<dbReference type="GeneID" id="27321329"/>
<keyword evidence="2" id="KW-0812">Transmembrane</keyword>
<keyword evidence="5" id="KW-1185">Reference proteome</keyword>
<feature type="region of interest" description="Disordered" evidence="1">
    <location>
        <begin position="289"/>
        <end position="377"/>
    </location>
</feature>
<reference evidence="4 5" key="1">
    <citation type="submission" date="2015-01" db="EMBL/GenBank/DDBJ databases">
        <title>The Genome Sequence of Exophiala mesophila CBS40295.</title>
        <authorList>
            <consortium name="The Broad Institute Genomics Platform"/>
            <person name="Cuomo C."/>
            <person name="de Hoog S."/>
            <person name="Gorbushina A."/>
            <person name="Stielow B."/>
            <person name="Teixiera M."/>
            <person name="Abouelleil A."/>
            <person name="Chapman S.B."/>
            <person name="Priest M."/>
            <person name="Young S.K."/>
            <person name="Wortman J."/>
            <person name="Nusbaum C."/>
            <person name="Birren B."/>
        </authorList>
    </citation>
    <scope>NUCLEOTIDE SEQUENCE [LARGE SCALE GENOMIC DNA]</scope>
    <source>
        <strain evidence="4 5">CBS 40295</strain>
    </source>
</reference>
<feature type="transmembrane region" description="Helical" evidence="2">
    <location>
        <begin position="20"/>
        <end position="43"/>
    </location>
</feature>
<dbReference type="PANTHER" id="PTHR39614:SF2">
    <property type="entry name" value="INTEGRAL MEMBRANE PROTEIN"/>
    <property type="match status" value="1"/>
</dbReference>
<evidence type="ECO:0000313" key="4">
    <source>
        <dbReference type="EMBL" id="KIV95883.1"/>
    </source>
</evidence>
<proteinExistence type="predicted"/>
<keyword evidence="2" id="KW-1133">Transmembrane helix</keyword>
<feature type="compositionally biased region" description="Basic and acidic residues" evidence="1">
    <location>
        <begin position="325"/>
        <end position="336"/>
    </location>
</feature>
<dbReference type="OMA" id="GMAHIRR"/>
<accession>A0A0D2AAC7</accession>
<feature type="transmembrane region" description="Helical" evidence="2">
    <location>
        <begin position="250"/>
        <end position="268"/>
    </location>
</feature>
<evidence type="ECO:0000313" key="5">
    <source>
        <dbReference type="Proteomes" id="UP000054302"/>
    </source>
</evidence>
<protein>
    <recommendedName>
        <fullName evidence="3">Rhodopsin domain-containing protein</fullName>
    </recommendedName>
</protein>
<dbReference type="HOGENOM" id="CLU_036632_1_0_1"/>
<dbReference type="Pfam" id="PF20684">
    <property type="entry name" value="Fung_rhodopsin"/>
    <property type="match status" value="1"/>
</dbReference>
<dbReference type="AlphaFoldDB" id="A0A0D2AAC7"/>
<name>A0A0D2AAC7_EXOME</name>
<feature type="compositionally biased region" description="Polar residues" evidence="1">
    <location>
        <begin position="365"/>
        <end position="374"/>
    </location>
</feature>